<dbReference type="PRINTS" id="PR01657">
    <property type="entry name" value="MCMFAMILY"/>
</dbReference>
<dbReference type="InterPro" id="IPR012340">
    <property type="entry name" value="NA-bd_OB-fold"/>
</dbReference>
<keyword evidence="6 13" id="KW-0347">Helicase</keyword>
<keyword evidence="17" id="KW-1185">Reference proteome</keyword>
<dbReference type="InterPro" id="IPR008047">
    <property type="entry name" value="MCM_4"/>
</dbReference>
<dbReference type="PRINTS" id="PR01660">
    <property type="entry name" value="MCMPROTEIN4"/>
</dbReference>
<accession>A0A8C4NG36</accession>
<dbReference type="SMART" id="SM00350">
    <property type="entry name" value="MCM"/>
    <property type="match status" value="1"/>
</dbReference>
<dbReference type="PROSITE" id="PS50051">
    <property type="entry name" value="MCM_2"/>
    <property type="match status" value="1"/>
</dbReference>
<evidence type="ECO:0000256" key="13">
    <source>
        <dbReference type="RuleBase" id="RU368062"/>
    </source>
</evidence>
<dbReference type="CDD" id="cd17755">
    <property type="entry name" value="MCM4"/>
    <property type="match status" value="1"/>
</dbReference>
<dbReference type="GeneTree" id="ENSGT01150000286951"/>
<feature type="domain" description="MCM C-terminal AAA(+) ATPase" evidence="15">
    <location>
        <begin position="444"/>
        <end position="652"/>
    </location>
</feature>
<keyword evidence="4 12" id="KW-0547">Nucleotide-binding</keyword>
<keyword evidence="10" id="KW-0131">Cell cycle</keyword>
<dbReference type="SUPFAM" id="SSF52540">
    <property type="entry name" value="P-loop containing nucleoside triphosphate hydrolases"/>
    <property type="match status" value="1"/>
</dbReference>
<dbReference type="InterPro" id="IPR033762">
    <property type="entry name" value="MCM_OB"/>
</dbReference>
<dbReference type="Pfam" id="PF14551">
    <property type="entry name" value="MCM_N"/>
    <property type="match status" value="1"/>
</dbReference>
<dbReference type="InterPro" id="IPR027925">
    <property type="entry name" value="MCM_N"/>
</dbReference>
<name>A0A8C4NG36_EPTBU</name>
<dbReference type="PROSITE" id="PS00847">
    <property type="entry name" value="MCM_1"/>
    <property type="match status" value="1"/>
</dbReference>
<dbReference type="GO" id="GO:0017116">
    <property type="term" value="F:single-stranded DNA helicase activity"/>
    <property type="evidence" value="ECO:0007669"/>
    <property type="project" value="TreeGrafter"/>
</dbReference>
<reference evidence="16" key="1">
    <citation type="submission" date="2025-08" db="UniProtKB">
        <authorList>
            <consortium name="Ensembl"/>
        </authorList>
    </citation>
    <scope>IDENTIFICATION</scope>
</reference>
<evidence type="ECO:0000256" key="12">
    <source>
        <dbReference type="RuleBase" id="RU004070"/>
    </source>
</evidence>
<dbReference type="Ensembl" id="ENSEBUT00000006603.1">
    <property type="protein sequence ID" value="ENSEBUP00000006152.1"/>
    <property type="gene ID" value="ENSEBUG00000004100.1"/>
</dbReference>
<dbReference type="SMART" id="SM00382">
    <property type="entry name" value="AAA"/>
    <property type="match status" value="1"/>
</dbReference>
<evidence type="ECO:0000256" key="5">
    <source>
        <dbReference type="ARBA" id="ARBA00022801"/>
    </source>
</evidence>
<evidence type="ECO:0000313" key="17">
    <source>
        <dbReference type="Proteomes" id="UP000694388"/>
    </source>
</evidence>
<evidence type="ECO:0000256" key="11">
    <source>
        <dbReference type="ARBA" id="ARBA00045440"/>
    </source>
</evidence>
<dbReference type="GO" id="GO:1902975">
    <property type="term" value="P:mitotic DNA replication initiation"/>
    <property type="evidence" value="ECO:0007669"/>
    <property type="project" value="TreeGrafter"/>
</dbReference>
<dbReference type="FunFam" id="3.30.1640.10:FF:000001">
    <property type="entry name" value="DNA helicase"/>
    <property type="match status" value="1"/>
</dbReference>
<dbReference type="Gene3D" id="2.40.50.140">
    <property type="entry name" value="Nucleic acid-binding proteins"/>
    <property type="match status" value="1"/>
</dbReference>
<dbReference type="PANTHER" id="PTHR11630">
    <property type="entry name" value="DNA REPLICATION LICENSING FACTOR MCM FAMILY MEMBER"/>
    <property type="match status" value="1"/>
</dbReference>
<dbReference type="GO" id="GO:0042555">
    <property type="term" value="C:MCM complex"/>
    <property type="evidence" value="ECO:0007669"/>
    <property type="project" value="UniProtKB-UniRule"/>
</dbReference>
<evidence type="ECO:0000256" key="1">
    <source>
        <dbReference type="ARBA" id="ARBA00004123"/>
    </source>
</evidence>
<comment type="function">
    <text evidence="13">Acts as component of the MCM2-7 complex (MCM complex) which is the replicative helicase essential for 'once per cell cycle' DNA replication initiation and elongation in eukaryotic cells. The active ATPase sites in the MCM2-7 ring are formed through the interaction surfaces of two neighboring subunits such that a critical structure of a conserved arginine finger motif is provided in trans relative to the ATP-binding site of the Walker A box of the adjacent subunit. The six ATPase active sites, however, are likely to contribute differentially to the complex helicase activity.</text>
</comment>
<dbReference type="GO" id="GO:0005634">
    <property type="term" value="C:nucleus"/>
    <property type="evidence" value="ECO:0007669"/>
    <property type="project" value="UniProtKB-SubCell"/>
</dbReference>
<dbReference type="Pfam" id="PF17855">
    <property type="entry name" value="MCM_lid"/>
    <property type="match status" value="1"/>
</dbReference>
<evidence type="ECO:0000256" key="2">
    <source>
        <dbReference type="ARBA" id="ARBA00008010"/>
    </source>
</evidence>
<dbReference type="Gene3D" id="2.20.28.10">
    <property type="match status" value="1"/>
</dbReference>
<keyword evidence="9 13" id="KW-0539">Nucleus</keyword>
<dbReference type="FunFam" id="3.40.50.300:FF:000217">
    <property type="entry name" value="DNA helicase"/>
    <property type="match status" value="1"/>
</dbReference>
<comment type="function">
    <text evidence="11">Acts as a component of the MCM2-7 complex (MCM complex) which is the replicative helicase essential for 'once per cell cycle' DNA replication initiation and elongation in eukaryotic cells. Core component of CDC45-MCM-GINS (CMG) helicase, the molecular machine that unwinds template DNA during replication, and around which the replisome is built. The active ATPase sites in the MCM2-7 ring are formed through the interaction surfaces of two neighboring subunits such that a critical structure of a conserved arginine finger motif is provided in trans relative to the ATP-binding site of the Walker A box of the adjacent subunit. The six ATPase active sites, however, are likely to contribute differentially to the complex helicase activity.</text>
</comment>
<feature type="region of interest" description="Disordered" evidence="14">
    <location>
        <begin position="1"/>
        <end position="110"/>
    </location>
</feature>
<dbReference type="Gene3D" id="3.30.1640.10">
    <property type="entry name" value="mini-chromosome maintenance (MCM) complex, chain A, domain 1"/>
    <property type="match status" value="1"/>
</dbReference>
<feature type="compositionally biased region" description="Polar residues" evidence="14">
    <location>
        <begin position="79"/>
        <end position="90"/>
    </location>
</feature>
<comment type="subcellular location">
    <subcellularLocation>
        <location evidence="1">Nucleus</location>
    </subcellularLocation>
</comment>
<dbReference type="InterPro" id="IPR003593">
    <property type="entry name" value="AAA+_ATPase"/>
</dbReference>
<dbReference type="InterPro" id="IPR018525">
    <property type="entry name" value="MCM_CS"/>
</dbReference>
<dbReference type="FunFam" id="2.20.28.10:FF:000003">
    <property type="entry name" value="DNA helicase"/>
    <property type="match status" value="1"/>
</dbReference>
<dbReference type="Gene3D" id="3.40.50.300">
    <property type="entry name" value="P-loop containing nucleotide triphosphate hydrolases"/>
    <property type="match status" value="1"/>
</dbReference>
<evidence type="ECO:0000256" key="4">
    <source>
        <dbReference type="ARBA" id="ARBA00022741"/>
    </source>
</evidence>
<evidence type="ECO:0000259" key="15">
    <source>
        <dbReference type="PROSITE" id="PS50051"/>
    </source>
</evidence>
<dbReference type="Pfam" id="PF17207">
    <property type="entry name" value="MCM_OB"/>
    <property type="match status" value="1"/>
</dbReference>
<dbReference type="Proteomes" id="UP000694388">
    <property type="component" value="Unplaced"/>
</dbReference>
<evidence type="ECO:0000256" key="9">
    <source>
        <dbReference type="ARBA" id="ARBA00023242"/>
    </source>
</evidence>
<dbReference type="InterPro" id="IPR041562">
    <property type="entry name" value="MCM_lid"/>
</dbReference>
<dbReference type="GO" id="GO:0000727">
    <property type="term" value="P:double-strand break repair via break-induced replication"/>
    <property type="evidence" value="ECO:0007669"/>
    <property type="project" value="TreeGrafter"/>
</dbReference>
<dbReference type="Pfam" id="PF00493">
    <property type="entry name" value="MCM"/>
    <property type="match status" value="1"/>
</dbReference>
<dbReference type="AlphaFoldDB" id="A0A8C4NG36"/>
<comment type="catalytic activity">
    <reaction evidence="13">
        <text>ATP + H2O = ADP + phosphate + H(+)</text>
        <dbReference type="Rhea" id="RHEA:13065"/>
        <dbReference type="ChEBI" id="CHEBI:15377"/>
        <dbReference type="ChEBI" id="CHEBI:15378"/>
        <dbReference type="ChEBI" id="CHEBI:30616"/>
        <dbReference type="ChEBI" id="CHEBI:43474"/>
        <dbReference type="ChEBI" id="CHEBI:456216"/>
        <dbReference type="EC" id="3.6.4.12"/>
    </reaction>
</comment>
<dbReference type="SUPFAM" id="SSF50249">
    <property type="entry name" value="Nucleic acid-binding proteins"/>
    <property type="match status" value="1"/>
</dbReference>
<dbReference type="OMA" id="AFFKCNV"/>
<evidence type="ECO:0000256" key="8">
    <source>
        <dbReference type="ARBA" id="ARBA00023125"/>
    </source>
</evidence>
<evidence type="ECO:0000256" key="3">
    <source>
        <dbReference type="ARBA" id="ARBA00022705"/>
    </source>
</evidence>
<feature type="compositionally biased region" description="Polar residues" evidence="14">
    <location>
        <begin position="14"/>
        <end position="40"/>
    </location>
</feature>
<reference evidence="16" key="2">
    <citation type="submission" date="2025-09" db="UniProtKB">
        <authorList>
            <consortium name="Ensembl"/>
        </authorList>
    </citation>
    <scope>IDENTIFICATION</scope>
</reference>
<comment type="subunit">
    <text evidence="13">Component of the MCM2-7 complex.</text>
</comment>
<dbReference type="GO" id="GO:0006271">
    <property type="term" value="P:DNA strand elongation involved in DNA replication"/>
    <property type="evidence" value="ECO:0007669"/>
    <property type="project" value="TreeGrafter"/>
</dbReference>
<organism evidence="16 17">
    <name type="scientific">Eptatretus burgeri</name>
    <name type="common">Inshore hagfish</name>
    <dbReference type="NCBI Taxonomy" id="7764"/>
    <lineage>
        <taxon>Eukaryota</taxon>
        <taxon>Metazoa</taxon>
        <taxon>Chordata</taxon>
        <taxon>Craniata</taxon>
        <taxon>Vertebrata</taxon>
        <taxon>Cyclostomata</taxon>
        <taxon>Myxini</taxon>
        <taxon>Myxiniformes</taxon>
        <taxon>Myxinidae</taxon>
        <taxon>Eptatretinae</taxon>
        <taxon>Eptatretus</taxon>
    </lineage>
</organism>
<feature type="compositionally biased region" description="Polar residues" evidence="14">
    <location>
        <begin position="56"/>
        <end position="67"/>
    </location>
</feature>
<dbReference type="GO" id="GO:0003682">
    <property type="term" value="F:chromatin binding"/>
    <property type="evidence" value="ECO:0007669"/>
    <property type="project" value="Ensembl"/>
</dbReference>
<keyword evidence="8 12" id="KW-0238">DNA-binding</keyword>
<evidence type="ECO:0000256" key="7">
    <source>
        <dbReference type="ARBA" id="ARBA00022840"/>
    </source>
</evidence>
<dbReference type="GO" id="GO:0005524">
    <property type="term" value="F:ATP binding"/>
    <property type="evidence" value="ECO:0007669"/>
    <property type="project" value="UniProtKB-UniRule"/>
</dbReference>
<dbReference type="InterPro" id="IPR001208">
    <property type="entry name" value="MCM_dom"/>
</dbReference>
<keyword evidence="7 12" id="KW-0067">ATP-binding</keyword>
<proteinExistence type="inferred from homology"/>
<evidence type="ECO:0000313" key="16">
    <source>
        <dbReference type="Ensembl" id="ENSEBUP00000006152.1"/>
    </source>
</evidence>
<protein>
    <recommendedName>
        <fullName evidence="13">DNA replication licensing factor MCM4</fullName>
        <ecNumber evidence="13">3.6.4.12</ecNumber>
    </recommendedName>
</protein>
<dbReference type="PANTHER" id="PTHR11630:SF66">
    <property type="entry name" value="DNA REPLICATION LICENSING FACTOR MCM4"/>
    <property type="match status" value="1"/>
</dbReference>
<keyword evidence="3 13" id="KW-0235">DNA replication</keyword>
<evidence type="ECO:0000256" key="6">
    <source>
        <dbReference type="ARBA" id="ARBA00022806"/>
    </source>
</evidence>
<keyword evidence="5 13" id="KW-0378">Hydrolase</keyword>
<dbReference type="GO" id="GO:0016787">
    <property type="term" value="F:hydrolase activity"/>
    <property type="evidence" value="ECO:0007669"/>
    <property type="project" value="UniProtKB-KW"/>
</dbReference>
<dbReference type="GO" id="GO:0003697">
    <property type="term" value="F:single-stranded DNA binding"/>
    <property type="evidence" value="ECO:0007669"/>
    <property type="project" value="TreeGrafter"/>
</dbReference>
<dbReference type="EC" id="3.6.4.12" evidence="13"/>
<dbReference type="GO" id="GO:0001878">
    <property type="term" value="P:response to yeast"/>
    <property type="evidence" value="ECO:0007669"/>
    <property type="project" value="Ensembl"/>
</dbReference>
<dbReference type="Pfam" id="PF21128">
    <property type="entry name" value="WHD_MCM4"/>
    <property type="match status" value="1"/>
</dbReference>
<dbReference type="InterPro" id="IPR031327">
    <property type="entry name" value="MCM"/>
</dbReference>
<dbReference type="InterPro" id="IPR027417">
    <property type="entry name" value="P-loop_NTPase"/>
</dbReference>
<evidence type="ECO:0000256" key="10">
    <source>
        <dbReference type="ARBA" id="ARBA00023306"/>
    </source>
</evidence>
<sequence length="849" mass="93474">MSSQSTPRSKRSRTGSPSAGQSSTQNQSRLDPTSPGSSDLQMLPVSPPVNAHRNPSPFSSPAQSRVSVGTPGPLLEASSPLSYGTPSSRVGGTPRRQRSDIGSTRKLRELNLSEPQGVTSDIGDGTEGNRLVIWGTDVSIAASKAVFKSFLVNFKDPDSMEPETAGLNLNEPLYMQRLEEIALTGEPFLNVNCNHLKAFDALFYKQLVCYPQEVIPTFDMAVGELMAEKFPGAVLEQQVQVRPFNAVQTRNMRFLNPEDIDQLITISGMVIRTSQLIPEMQEAFFRCQVCGSTSRVAIDRGRIAEPAACRNCNTAHGPALVHNLSLFSDKQMIKLQEAPEDMPAGQTPHTVVIMAHGDLVDAVQPGDRITVSGIYRAAPSRVHPRASSVRSVYRTHVDAVHFRCADMHRLLLDEGGSGKVGDGEPILPPGREEILQELSKKPDIYERLAAALAPSIFGHEEIKKGILLQLFGGTRKDFSSTGRGNCRAEINILLCGDPGTSKSQLLQYVYNLVPRGQYTSGKGSSAVGLTAYVTKDPETRQLVLQTGALVLSDNGVCCIDEFDKMSDSTRSVLHEVMEQQTLSIAKAGIICQLNARTSILAAANPVESQWNPKKTTIENIQLPHTLLSRFDLIFLMLDPQDPVYDRRLAHHLVSLYFRTEAEAEDEQLDLALLRDYIAYARRHSHPLLSEDASQALVQAYVEMRKSGGGRGTVSAFPRQLESLIRLAEAWAKVRLAQYVEVADVEAARQLYREALKQAATDPRTGIVDISILTTGVSSTMRQRREELSQALRKLIQNRAKTSSLKYQWLFDELRAQSDLGVTKEQFTEALKALAEDDFITITGRTIRLL</sequence>
<evidence type="ECO:0000256" key="14">
    <source>
        <dbReference type="SAM" id="MobiDB-lite"/>
    </source>
</evidence>
<comment type="similarity">
    <text evidence="2 12">Belongs to the MCM family.</text>
</comment>